<name>A0A174BK03_BACUN</name>
<keyword evidence="3 6" id="KW-0732">Signal</keyword>
<dbReference type="SUPFAM" id="SSF48452">
    <property type="entry name" value="TPR-like"/>
    <property type="match status" value="1"/>
</dbReference>
<dbReference type="Proteomes" id="UP000095419">
    <property type="component" value="Unassembled WGS sequence"/>
</dbReference>
<evidence type="ECO:0000259" key="7">
    <source>
        <dbReference type="Pfam" id="PF07980"/>
    </source>
</evidence>
<feature type="chain" id="PRO_5008018499" evidence="6">
    <location>
        <begin position="21"/>
        <end position="612"/>
    </location>
</feature>
<feature type="domain" description="SusD-like N-terminal" evidence="8">
    <location>
        <begin position="25"/>
        <end position="231"/>
    </location>
</feature>
<dbReference type="EMBL" id="CYZF01000002">
    <property type="protein sequence ID" value="CUO00025.1"/>
    <property type="molecule type" value="Genomic_DNA"/>
</dbReference>
<dbReference type="InterPro" id="IPR011990">
    <property type="entry name" value="TPR-like_helical_dom_sf"/>
</dbReference>
<evidence type="ECO:0000313" key="10">
    <source>
        <dbReference type="Proteomes" id="UP000095419"/>
    </source>
</evidence>
<evidence type="ECO:0000256" key="1">
    <source>
        <dbReference type="ARBA" id="ARBA00004442"/>
    </source>
</evidence>
<evidence type="ECO:0000256" key="4">
    <source>
        <dbReference type="ARBA" id="ARBA00023136"/>
    </source>
</evidence>
<proteinExistence type="inferred from homology"/>
<feature type="domain" description="RagB/SusD" evidence="7">
    <location>
        <begin position="279"/>
        <end position="611"/>
    </location>
</feature>
<evidence type="ECO:0000256" key="2">
    <source>
        <dbReference type="ARBA" id="ARBA00006275"/>
    </source>
</evidence>
<dbReference type="RefSeq" id="WP_057087247.1">
    <property type="nucleotide sequence ID" value="NZ_CYZF01000002.1"/>
</dbReference>
<dbReference type="Pfam" id="PF14322">
    <property type="entry name" value="SusD-like_3"/>
    <property type="match status" value="1"/>
</dbReference>
<feature type="signal peptide" evidence="6">
    <location>
        <begin position="1"/>
        <end position="20"/>
    </location>
</feature>
<dbReference type="GO" id="GO:0009279">
    <property type="term" value="C:cell outer membrane"/>
    <property type="evidence" value="ECO:0007669"/>
    <property type="project" value="UniProtKB-SubCell"/>
</dbReference>
<keyword evidence="4" id="KW-0472">Membrane</keyword>
<evidence type="ECO:0000313" key="9">
    <source>
        <dbReference type="EMBL" id="CUO00025.1"/>
    </source>
</evidence>
<dbReference type="PROSITE" id="PS51257">
    <property type="entry name" value="PROKAR_LIPOPROTEIN"/>
    <property type="match status" value="1"/>
</dbReference>
<organism evidence="9 10">
    <name type="scientific">Bacteroides uniformis</name>
    <dbReference type="NCBI Taxonomy" id="820"/>
    <lineage>
        <taxon>Bacteria</taxon>
        <taxon>Pseudomonadati</taxon>
        <taxon>Bacteroidota</taxon>
        <taxon>Bacteroidia</taxon>
        <taxon>Bacteroidales</taxon>
        <taxon>Bacteroidaceae</taxon>
        <taxon>Bacteroides</taxon>
    </lineage>
</organism>
<dbReference type="InterPro" id="IPR033985">
    <property type="entry name" value="SusD-like_N"/>
</dbReference>
<sequence length="612" mass="68311">MKTKNIIKKGLLLISVATFASCSSFLEEENWTSQSAEDYYKTAKGYESLVNGAYASLKSVYNNYSYHKLTQLGTDIGTQTNGTVTDDLNQYVVTYDKSNGTVYDQWSKLYVALKDVNAAVGRAANVTLKAEDPIEGIDPNQRDLRVAEAKFLRALYLFEIVKNWGQAPLVLEEAQSTATTSRLNSGAEFYTQILKDLQDVLSSSLPEKQGASDFGRASKAAARHLRALVYLTRGYQDYADANDFKNAYDDAMYVIEKTGHSLLEDYAMVHRQSNEANDEVIFAVNYNNSTNYNNNQQSTYYLFSYREGWEGLAKSNFYANDYGSVMPSKYLYTSFDWKKDRRAEVTFMSPLNGDPATSVDGRTYGRNAFMNTTQLGSSSTGVADTVIHFPVPTEEGFRVYSKAEQDAANAASPMKFIYNYPSGSYKDCSEDDYFITGLQGNSSATRAWLPVYKFKDAGTLYGESGGSQYGSRDIVLFRLAETYLIAAEAAVMKKDNVNALLCINAVRERAMHNAKEQGLAKYEGTVTIDDVLDERALELFGEAPRWNDLTRTGKLAERVLEYNWDVTHITGGLIQTQLSAATNVKYSLRPIPVNWLNTLSNGQELGNNPGWE</sequence>
<evidence type="ECO:0000256" key="5">
    <source>
        <dbReference type="ARBA" id="ARBA00023237"/>
    </source>
</evidence>
<dbReference type="Gene3D" id="1.25.40.390">
    <property type="match status" value="1"/>
</dbReference>
<reference evidence="9 10" key="1">
    <citation type="submission" date="2015-09" db="EMBL/GenBank/DDBJ databases">
        <authorList>
            <consortium name="Pathogen Informatics"/>
        </authorList>
    </citation>
    <scope>NUCLEOTIDE SEQUENCE [LARGE SCALE GENOMIC DNA]</scope>
    <source>
        <strain evidence="9 10">2789STDY5608791</strain>
    </source>
</reference>
<comment type="similarity">
    <text evidence="2">Belongs to the SusD family.</text>
</comment>
<comment type="subcellular location">
    <subcellularLocation>
        <location evidence="1">Cell outer membrane</location>
    </subcellularLocation>
</comment>
<evidence type="ECO:0000256" key="3">
    <source>
        <dbReference type="ARBA" id="ARBA00022729"/>
    </source>
</evidence>
<gene>
    <name evidence="9" type="ORF">ERS417307_00866</name>
</gene>
<dbReference type="Pfam" id="PF07980">
    <property type="entry name" value="SusD_RagB"/>
    <property type="match status" value="1"/>
</dbReference>
<evidence type="ECO:0000259" key="8">
    <source>
        <dbReference type="Pfam" id="PF14322"/>
    </source>
</evidence>
<dbReference type="AlphaFoldDB" id="A0A174BK03"/>
<keyword evidence="5" id="KW-0998">Cell outer membrane</keyword>
<protein>
    <submittedName>
        <fullName evidence="9">RagB/SusD domain-containing protein</fullName>
    </submittedName>
</protein>
<accession>A0A174BK03</accession>
<evidence type="ECO:0000256" key="6">
    <source>
        <dbReference type="SAM" id="SignalP"/>
    </source>
</evidence>
<dbReference type="InterPro" id="IPR012944">
    <property type="entry name" value="SusD_RagB_dom"/>
</dbReference>